<gene>
    <name evidence="2" type="ORF">GXW74_19855</name>
</gene>
<reference evidence="2" key="1">
    <citation type="submission" date="2020-01" db="EMBL/GenBank/DDBJ databases">
        <authorList>
            <person name="Rat A."/>
        </authorList>
    </citation>
    <scope>NUCLEOTIDE SEQUENCE</scope>
    <source>
        <strain evidence="2">LMG 31228</strain>
    </source>
</reference>
<evidence type="ECO:0000256" key="1">
    <source>
        <dbReference type="SAM" id="MobiDB-lite"/>
    </source>
</evidence>
<proteinExistence type="predicted"/>
<reference evidence="2" key="2">
    <citation type="journal article" date="2021" name="Syst. Appl. Microbiol.">
        <title>Roseomonas hellenica sp. nov., isolated from roots of wild-growing Alkanna tinctoria.</title>
        <authorList>
            <person name="Rat A."/>
            <person name="Naranjo H.D."/>
            <person name="Lebbe L."/>
            <person name="Cnockaert M."/>
            <person name="Krigas N."/>
            <person name="Grigoriadou K."/>
            <person name="Maloupa E."/>
            <person name="Willems A."/>
        </authorList>
    </citation>
    <scope>NUCLEOTIDE SEQUENCE</scope>
    <source>
        <strain evidence="2">LMG 31228</strain>
    </source>
</reference>
<evidence type="ECO:0000313" key="3">
    <source>
        <dbReference type="Proteomes" id="UP001138709"/>
    </source>
</evidence>
<comment type="caution">
    <text evidence="2">The sequence shown here is derived from an EMBL/GenBank/DDBJ whole genome shotgun (WGS) entry which is preliminary data.</text>
</comment>
<dbReference type="Proteomes" id="UP001138709">
    <property type="component" value="Unassembled WGS sequence"/>
</dbReference>
<evidence type="ECO:0000313" key="2">
    <source>
        <dbReference type="EMBL" id="MBR0682757.1"/>
    </source>
</evidence>
<accession>A0A9X9XGC1</accession>
<sequence length="224" mass="23122">MSQALARSGETHADRSLTEKEHRLVEAIVHAASRGATLTREQAGTAAGYGRGEVARIQASRALQRPAVRAALMQALQEAAQVDAASSLAVLRHLERKAKSERVRLDAALGGLRIGGLDTQQAQSGAQGVAIQIVFRTDAGALLAQSQPVTLEGQADQGVARVDRARDEGEGGQADGSAPPPRGRSRAAKGTPGVENRARPPAAGSPARRGGRKLPGKNSGVSDG</sequence>
<dbReference type="EMBL" id="JAAEDL010000022">
    <property type="protein sequence ID" value="MBR0682757.1"/>
    <property type="molecule type" value="Genomic_DNA"/>
</dbReference>
<organism evidence="2 3">
    <name type="scientific">Neoroseomonas eburnea</name>
    <dbReference type="NCBI Taxonomy" id="1346889"/>
    <lineage>
        <taxon>Bacteria</taxon>
        <taxon>Pseudomonadati</taxon>
        <taxon>Pseudomonadota</taxon>
        <taxon>Alphaproteobacteria</taxon>
        <taxon>Acetobacterales</taxon>
        <taxon>Acetobacteraceae</taxon>
        <taxon>Neoroseomonas</taxon>
    </lineage>
</organism>
<dbReference type="RefSeq" id="WP_211848294.1">
    <property type="nucleotide sequence ID" value="NZ_JAAEDL010000022.1"/>
</dbReference>
<feature type="region of interest" description="Disordered" evidence="1">
    <location>
        <begin position="153"/>
        <end position="224"/>
    </location>
</feature>
<dbReference type="AlphaFoldDB" id="A0A9X9XGC1"/>
<protein>
    <submittedName>
        <fullName evidence="2">Uncharacterized protein</fullName>
    </submittedName>
</protein>
<name>A0A9X9XGC1_9PROT</name>
<keyword evidence="3" id="KW-1185">Reference proteome</keyword>
<feature type="compositionally biased region" description="Low complexity" evidence="1">
    <location>
        <begin position="199"/>
        <end position="208"/>
    </location>
</feature>